<name>A0AAD4V5M9_PRUDU</name>
<comment type="caution">
    <text evidence="2">The sequence shown here is derived from an EMBL/GenBank/DDBJ whole genome shotgun (WGS) entry which is preliminary data.</text>
</comment>
<evidence type="ECO:0000313" key="2">
    <source>
        <dbReference type="EMBL" id="KAI5318266.1"/>
    </source>
</evidence>
<accession>A0AAD4V5M9</accession>
<evidence type="ECO:0000256" key="1">
    <source>
        <dbReference type="SAM" id="Phobius"/>
    </source>
</evidence>
<sequence length="78" mass="8314">MVKRNTLLMVMTVVFAILYSAGINPLLLQEWQLQQQTQAQTGSGPSPGSAFQGAKAAQARCESYATGPACGEKQLKAK</sequence>
<dbReference type="AlphaFoldDB" id="A0AAD4V5M9"/>
<keyword evidence="3" id="KW-1185">Reference proteome</keyword>
<protein>
    <submittedName>
        <fullName evidence="2">Uncharacterized protein</fullName>
    </submittedName>
</protein>
<organism evidence="2 3">
    <name type="scientific">Prunus dulcis</name>
    <name type="common">Almond</name>
    <name type="synonym">Amygdalus dulcis</name>
    <dbReference type="NCBI Taxonomy" id="3755"/>
    <lineage>
        <taxon>Eukaryota</taxon>
        <taxon>Viridiplantae</taxon>
        <taxon>Streptophyta</taxon>
        <taxon>Embryophyta</taxon>
        <taxon>Tracheophyta</taxon>
        <taxon>Spermatophyta</taxon>
        <taxon>Magnoliopsida</taxon>
        <taxon>eudicotyledons</taxon>
        <taxon>Gunneridae</taxon>
        <taxon>Pentapetalae</taxon>
        <taxon>rosids</taxon>
        <taxon>fabids</taxon>
        <taxon>Rosales</taxon>
        <taxon>Rosaceae</taxon>
        <taxon>Amygdaloideae</taxon>
        <taxon>Amygdaleae</taxon>
        <taxon>Prunus</taxon>
    </lineage>
</organism>
<evidence type="ECO:0000313" key="3">
    <source>
        <dbReference type="Proteomes" id="UP001054821"/>
    </source>
</evidence>
<reference evidence="2 3" key="1">
    <citation type="journal article" date="2022" name="G3 (Bethesda)">
        <title>Whole-genome sequence and methylome profiling of the almond [Prunus dulcis (Mill.) D.A. Webb] cultivar 'Nonpareil'.</title>
        <authorList>
            <person name="D'Amico-Willman K.M."/>
            <person name="Ouma W.Z."/>
            <person name="Meulia T."/>
            <person name="Sideli G.M."/>
            <person name="Gradziel T.M."/>
            <person name="Fresnedo-Ramirez J."/>
        </authorList>
    </citation>
    <scope>NUCLEOTIDE SEQUENCE [LARGE SCALE GENOMIC DNA]</scope>
    <source>
        <strain evidence="2">Clone GOH B32 T37-40</strain>
    </source>
</reference>
<proteinExistence type="predicted"/>
<keyword evidence="1" id="KW-0812">Transmembrane</keyword>
<gene>
    <name evidence="2" type="ORF">L3X38_037974</name>
</gene>
<keyword evidence="1" id="KW-1133">Transmembrane helix</keyword>
<keyword evidence="1" id="KW-0472">Membrane</keyword>
<dbReference type="Proteomes" id="UP001054821">
    <property type="component" value="Chromosome 7"/>
</dbReference>
<feature type="transmembrane region" description="Helical" evidence="1">
    <location>
        <begin position="6"/>
        <end position="28"/>
    </location>
</feature>
<dbReference type="EMBL" id="JAJFAZ020000007">
    <property type="protein sequence ID" value="KAI5318266.1"/>
    <property type="molecule type" value="Genomic_DNA"/>
</dbReference>